<dbReference type="InterPro" id="IPR036388">
    <property type="entry name" value="WH-like_DNA-bd_sf"/>
</dbReference>
<evidence type="ECO:0000256" key="4">
    <source>
        <dbReference type="ARBA" id="ARBA00023125"/>
    </source>
</evidence>
<dbReference type="EMBL" id="JHEG04000001">
    <property type="protein sequence ID" value="KAF3887971.1"/>
    <property type="molecule type" value="Genomic_DNA"/>
</dbReference>
<keyword evidence="10" id="KW-1185">Reference proteome</keyword>
<feature type="domain" description="HTH deoR-type" evidence="7">
    <location>
        <begin position="3"/>
        <end position="58"/>
    </location>
</feature>
<comment type="caution">
    <text evidence="9">The sequence shown here is derived from an EMBL/GenBank/DDBJ whole genome shotgun (WGS) entry which is preliminary data.</text>
</comment>
<dbReference type="PRINTS" id="PR00037">
    <property type="entry name" value="HTHLACR"/>
</dbReference>
<comment type="function">
    <text evidence="6">Repressor of the lactose catabolism operon. Galactose-6-phosphate is the inducer.</text>
</comment>
<dbReference type="GO" id="GO:0003700">
    <property type="term" value="F:DNA-binding transcription factor activity"/>
    <property type="evidence" value="ECO:0007669"/>
    <property type="project" value="InterPro"/>
</dbReference>
<evidence type="ECO:0000313" key="9">
    <source>
        <dbReference type="EMBL" id="KIE13076.1"/>
    </source>
</evidence>
<dbReference type="InterPro" id="IPR001034">
    <property type="entry name" value="DeoR_HTH"/>
</dbReference>
<reference evidence="8" key="2">
    <citation type="submission" date="2019-11" db="EMBL/GenBank/DDBJ databases">
        <title>Improved Assembly of Tolypothrix boutellei genome.</title>
        <authorList>
            <person name="Sarangi A.N."/>
            <person name="Mukherjee M."/>
            <person name="Ghosh S."/>
            <person name="Singh D."/>
            <person name="Das A."/>
            <person name="Kant S."/>
            <person name="Prusty A."/>
            <person name="Tripathy S."/>
        </authorList>
    </citation>
    <scope>NUCLEOTIDE SEQUENCE</scope>
    <source>
        <strain evidence="8">VB521301</strain>
    </source>
</reference>
<evidence type="ECO:0000256" key="5">
    <source>
        <dbReference type="ARBA" id="ARBA00023163"/>
    </source>
</evidence>
<keyword evidence="5" id="KW-0804">Transcription</keyword>
<dbReference type="OrthoDB" id="9798651at2"/>
<evidence type="ECO:0000256" key="6">
    <source>
        <dbReference type="ARBA" id="ARBA00024937"/>
    </source>
</evidence>
<evidence type="ECO:0000313" key="10">
    <source>
        <dbReference type="Proteomes" id="UP000029738"/>
    </source>
</evidence>
<dbReference type="PROSITE" id="PS00894">
    <property type="entry name" value="HTH_DEOR_1"/>
    <property type="match status" value="1"/>
</dbReference>
<gene>
    <name evidence="9" type="ORF">DA73_0206580</name>
    <name evidence="8" type="ORF">DA73_0400022605</name>
</gene>
<proteinExistence type="predicted"/>
<dbReference type="STRING" id="1479485.DA73_0206580"/>
<dbReference type="SMART" id="SM01134">
    <property type="entry name" value="DeoRC"/>
    <property type="match status" value="1"/>
</dbReference>
<dbReference type="SMART" id="SM00420">
    <property type="entry name" value="HTH_DEOR"/>
    <property type="match status" value="1"/>
</dbReference>
<evidence type="ECO:0000259" key="7">
    <source>
        <dbReference type="PROSITE" id="PS51000"/>
    </source>
</evidence>
<dbReference type="GO" id="GO:0003677">
    <property type="term" value="F:DNA binding"/>
    <property type="evidence" value="ECO:0007669"/>
    <property type="project" value="UniProtKB-KW"/>
</dbReference>
<evidence type="ECO:0000256" key="1">
    <source>
        <dbReference type="ARBA" id="ARBA00021390"/>
    </source>
</evidence>
<organism evidence="9">
    <name type="scientific">Tolypothrix bouteillei VB521301</name>
    <dbReference type="NCBI Taxonomy" id="1479485"/>
    <lineage>
        <taxon>Bacteria</taxon>
        <taxon>Bacillati</taxon>
        <taxon>Cyanobacteriota</taxon>
        <taxon>Cyanophyceae</taxon>
        <taxon>Nostocales</taxon>
        <taxon>Tolypothrichaceae</taxon>
        <taxon>Tolypothrix</taxon>
    </lineage>
</organism>
<dbReference type="PANTHER" id="PTHR30363:SF4">
    <property type="entry name" value="GLYCEROL-3-PHOSPHATE REGULON REPRESSOR"/>
    <property type="match status" value="1"/>
</dbReference>
<dbReference type="PROSITE" id="PS51000">
    <property type="entry name" value="HTH_DEOR_2"/>
    <property type="match status" value="1"/>
</dbReference>
<keyword evidence="4" id="KW-0238">DNA-binding</keyword>
<dbReference type="InterPro" id="IPR018356">
    <property type="entry name" value="Tscrpt_reg_HTH_DeoR_CS"/>
</dbReference>
<dbReference type="PANTHER" id="PTHR30363">
    <property type="entry name" value="HTH-TYPE TRANSCRIPTIONAL REGULATOR SRLR-RELATED"/>
    <property type="match status" value="1"/>
</dbReference>
<name>A0A0C1NJT8_9CYAN</name>
<dbReference type="Gene3D" id="3.40.50.1360">
    <property type="match status" value="1"/>
</dbReference>
<accession>A0A0C1NJT8</accession>
<dbReference type="EMBL" id="JHEG02000019">
    <property type="protein sequence ID" value="KIE13076.1"/>
    <property type="molecule type" value="Genomic_DNA"/>
</dbReference>
<dbReference type="Pfam" id="PF08220">
    <property type="entry name" value="HTH_DeoR"/>
    <property type="match status" value="1"/>
</dbReference>
<dbReference type="InterPro" id="IPR037171">
    <property type="entry name" value="NagB/RpiA_transferase-like"/>
</dbReference>
<evidence type="ECO:0000313" key="8">
    <source>
        <dbReference type="EMBL" id="KAF3887971.1"/>
    </source>
</evidence>
<dbReference type="SUPFAM" id="SSF46785">
    <property type="entry name" value="Winged helix' DNA-binding domain"/>
    <property type="match status" value="1"/>
</dbReference>
<sequence>MLNAERKQFILESLRREGKVLSSDLSSHLNVSEDTIRRDLRDLAEAGLLMRVHGGALPVSGQALTYTARQSQAQKAKVAIGKAAAGLVRSGQVVLLDGGTTTLQVVEYFPKDLHATVITHSPPIAVALVENSNIEVILLGGRLLKNSLVAVGAATVQSLRSIRADLCLLGVRSLHPDMGIGVLDLEEAYVKRAMMDSSAEVVALASEEKLGTAAPYIVGPLDQLTHLVTENTVSEQALQPYKAAGITIIRA</sequence>
<dbReference type="InterPro" id="IPR050313">
    <property type="entry name" value="Carb_Metab_HTH_regulators"/>
</dbReference>
<dbReference type="InterPro" id="IPR036390">
    <property type="entry name" value="WH_DNA-bd_sf"/>
</dbReference>
<dbReference type="Pfam" id="PF00455">
    <property type="entry name" value="DeoRC"/>
    <property type="match status" value="1"/>
</dbReference>
<keyword evidence="3" id="KW-0805">Transcription regulation</keyword>
<dbReference type="SUPFAM" id="SSF100950">
    <property type="entry name" value="NagB/RpiA/CoA transferase-like"/>
    <property type="match status" value="1"/>
</dbReference>
<keyword evidence="2" id="KW-0678">Repressor</keyword>
<evidence type="ECO:0000256" key="3">
    <source>
        <dbReference type="ARBA" id="ARBA00023015"/>
    </source>
</evidence>
<dbReference type="InterPro" id="IPR014036">
    <property type="entry name" value="DeoR-like_C"/>
</dbReference>
<dbReference type="AlphaFoldDB" id="A0A0C1NJT8"/>
<protein>
    <recommendedName>
        <fullName evidence="1">Lactose phosphotransferase system repressor</fullName>
    </recommendedName>
</protein>
<dbReference type="Gene3D" id="1.10.10.10">
    <property type="entry name" value="Winged helix-like DNA-binding domain superfamily/Winged helix DNA-binding domain"/>
    <property type="match status" value="1"/>
</dbReference>
<dbReference type="Proteomes" id="UP000029738">
    <property type="component" value="Unassembled WGS sequence"/>
</dbReference>
<reference evidence="9" key="1">
    <citation type="journal article" date="2015" name="Genome Announc.">
        <title>Draft Genome Sequence of Tolypothrix boutellei Strain VB521301.</title>
        <authorList>
            <person name="Chandrababunaidu M.M."/>
            <person name="Singh D."/>
            <person name="Sen D."/>
            <person name="Bhan S."/>
            <person name="Das S."/>
            <person name="Gupta A."/>
            <person name="Adhikary S.P."/>
            <person name="Tripathy S."/>
        </authorList>
    </citation>
    <scope>NUCLEOTIDE SEQUENCE</scope>
    <source>
        <strain evidence="9">VB521301</strain>
    </source>
</reference>
<dbReference type="RefSeq" id="WP_038071886.1">
    <property type="nucleotide sequence ID" value="NZ_JHEG04000001.1"/>
</dbReference>
<evidence type="ECO:0000256" key="2">
    <source>
        <dbReference type="ARBA" id="ARBA00022491"/>
    </source>
</evidence>